<reference evidence="2" key="1">
    <citation type="journal article" date="2021" name="Nat. Commun.">
        <title>Genetic determinants of endophytism in the Arabidopsis root mycobiome.</title>
        <authorList>
            <person name="Mesny F."/>
            <person name="Miyauchi S."/>
            <person name="Thiergart T."/>
            <person name="Pickel B."/>
            <person name="Atanasova L."/>
            <person name="Karlsson M."/>
            <person name="Huettel B."/>
            <person name="Barry K.W."/>
            <person name="Haridas S."/>
            <person name="Chen C."/>
            <person name="Bauer D."/>
            <person name="Andreopoulos W."/>
            <person name="Pangilinan J."/>
            <person name="LaButti K."/>
            <person name="Riley R."/>
            <person name="Lipzen A."/>
            <person name="Clum A."/>
            <person name="Drula E."/>
            <person name="Henrissat B."/>
            <person name="Kohler A."/>
            <person name="Grigoriev I.V."/>
            <person name="Martin F.M."/>
            <person name="Hacquard S."/>
        </authorList>
    </citation>
    <scope>NUCLEOTIDE SEQUENCE</scope>
    <source>
        <strain evidence="2">MPI-SDFR-AT-0120</strain>
    </source>
</reference>
<accession>A0A8K0VVM1</accession>
<evidence type="ECO:0000313" key="3">
    <source>
        <dbReference type="Proteomes" id="UP000813461"/>
    </source>
</evidence>
<protein>
    <submittedName>
        <fullName evidence="2">Heterokaryon incompatibility</fullName>
    </submittedName>
</protein>
<evidence type="ECO:0000259" key="1">
    <source>
        <dbReference type="Pfam" id="PF06985"/>
    </source>
</evidence>
<dbReference type="InterPro" id="IPR010730">
    <property type="entry name" value="HET"/>
</dbReference>
<sequence length="113" mass="12970">MTDPPAYAILSHTWNDNEEYLFDDVQNGKGKDKQGYDKVVACCELAASQGFQYAWIDTCGIDKSSSAELSEAINSMFAWYRDSSVCYDYLDVDMDGDYLTVEALRKSRWIHRR</sequence>
<dbReference type="AlphaFoldDB" id="A0A8K0VVM1"/>
<evidence type="ECO:0000313" key="2">
    <source>
        <dbReference type="EMBL" id="KAH7080968.1"/>
    </source>
</evidence>
<name>A0A8K0VVM1_9PLEO</name>
<organism evidence="2 3">
    <name type="scientific">Paraphoma chrysanthemicola</name>
    <dbReference type="NCBI Taxonomy" id="798071"/>
    <lineage>
        <taxon>Eukaryota</taxon>
        <taxon>Fungi</taxon>
        <taxon>Dikarya</taxon>
        <taxon>Ascomycota</taxon>
        <taxon>Pezizomycotina</taxon>
        <taxon>Dothideomycetes</taxon>
        <taxon>Pleosporomycetidae</taxon>
        <taxon>Pleosporales</taxon>
        <taxon>Pleosporineae</taxon>
        <taxon>Phaeosphaeriaceae</taxon>
        <taxon>Paraphoma</taxon>
    </lineage>
</organism>
<dbReference type="OrthoDB" id="674604at2759"/>
<feature type="domain" description="Heterokaryon incompatibility" evidence="1">
    <location>
        <begin position="7"/>
        <end position="95"/>
    </location>
</feature>
<dbReference type="PANTHER" id="PTHR10622:SF10">
    <property type="entry name" value="HET DOMAIN-CONTAINING PROTEIN"/>
    <property type="match status" value="1"/>
</dbReference>
<dbReference type="PANTHER" id="PTHR10622">
    <property type="entry name" value="HET DOMAIN-CONTAINING PROTEIN"/>
    <property type="match status" value="1"/>
</dbReference>
<dbReference type="EMBL" id="JAGMVJ010000015">
    <property type="protein sequence ID" value="KAH7080968.1"/>
    <property type="molecule type" value="Genomic_DNA"/>
</dbReference>
<comment type="caution">
    <text evidence="2">The sequence shown here is derived from an EMBL/GenBank/DDBJ whole genome shotgun (WGS) entry which is preliminary data.</text>
</comment>
<keyword evidence="3" id="KW-1185">Reference proteome</keyword>
<proteinExistence type="predicted"/>
<gene>
    <name evidence="2" type="ORF">FB567DRAFT_595293</name>
</gene>
<dbReference type="Proteomes" id="UP000813461">
    <property type="component" value="Unassembled WGS sequence"/>
</dbReference>
<dbReference type="Pfam" id="PF06985">
    <property type="entry name" value="HET"/>
    <property type="match status" value="1"/>
</dbReference>